<reference evidence="2" key="1">
    <citation type="journal article" date="2014" name="Int. J. Syst. Evol. Microbiol.">
        <title>Complete genome sequence of Corynebacterium casei LMG S-19264T (=DSM 44701T), isolated from a smear-ripened cheese.</title>
        <authorList>
            <consortium name="US DOE Joint Genome Institute (JGI-PGF)"/>
            <person name="Walter F."/>
            <person name="Albersmeier A."/>
            <person name="Kalinowski J."/>
            <person name="Ruckert C."/>
        </authorList>
    </citation>
    <scope>NUCLEOTIDE SEQUENCE</scope>
    <source>
        <strain evidence="2">CGMCC 1.15322</strain>
    </source>
</reference>
<evidence type="ECO:0000313" key="2">
    <source>
        <dbReference type="EMBL" id="GGB06705.1"/>
    </source>
</evidence>
<protein>
    <submittedName>
        <fullName evidence="2">Uncharacterized protein</fullName>
    </submittedName>
</protein>
<name>A0A916SPF0_9BURK</name>
<accession>A0A916SPF0</accession>
<feature type="transmembrane region" description="Helical" evidence="1">
    <location>
        <begin position="23"/>
        <end position="43"/>
    </location>
</feature>
<evidence type="ECO:0000313" key="3">
    <source>
        <dbReference type="Proteomes" id="UP000620596"/>
    </source>
</evidence>
<organism evidence="2 3">
    <name type="scientific">Polaromonas eurypsychrophila</name>
    <dbReference type="NCBI Taxonomy" id="1614635"/>
    <lineage>
        <taxon>Bacteria</taxon>
        <taxon>Pseudomonadati</taxon>
        <taxon>Pseudomonadota</taxon>
        <taxon>Betaproteobacteria</taxon>
        <taxon>Burkholderiales</taxon>
        <taxon>Comamonadaceae</taxon>
        <taxon>Polaromonas</taxon>
    </lineage>
</organism>
<dbReference type="AlphaFoldDB" id="A0A916SPF0"/>
<gene>
    <name evidence="2" type="ORF">GCM10011496_29480</name>
</gene>
<proteinExistence type="predicted"/>
<keyword evidence="1" id="KW-1133">Transmembrane helix</keyword>
<sequence>MQVSTEFARRTYPGYPSDDQLRYYIYIPAGVLALVGITWALSVRFRLVKALLALVAVAALLSLPSYLYYYTGGV</sequence>
<keyword evidence="1" id="KW-0812">Transmembrane</keyword>
<comment type="caution">
    <text evidence="2">The sequence shown here is derived from an EMBL/GenBank/DDBJ whole genome shotgun (WGS) entry which is preliminary data.</text>
</comment>
<dbReference type="EMBL" id="BMIG01000012">
    <property type="protein sequence ID" value="GGB06705.1"/>
    <property type="molecule type" value="Genomic_DNA"/>
</dbReference>
<dbReference type="Proteomes" id="UP000620596">
    <property type="component" value="Unassembled WGS sequence"/>
</dbReference>
<reference evidence="2" key="2">
    <citation type="submission" date="2020-09" db="EMBL/GenBank/DDBJ databases">
        <authorList>
            <person name="Sun Q."/>
            <person name="Zhou Y."/>
        </authorList>
    </citation>
    <scope>NUCLEOTIDE SEQUENCE</scope>
    <source>
        <strain evidence="2">CGMCC 1.15322</strain>
    </source>
</reference>
<feature type="transmembrane region" description="Helical" evidence="1">
    <location>
        <begin position="50"/>
        <end position="69"/>
    </location>
</feature>
<evidence type="ECO:0000256" key="1">
    <source>
        <dbReference type="SAM" id="Phobius"/>
    </source>
</evidence>
<keyword evidence="1" id="KW-0472">Membrane</keyword>
<keyword evidence="3" id="KW-1185">Reference proteome</keyword>